<comment type="caution">
    <text evidence="1">The sequence shown here is derived from an EMBL/GenBank/DDBJ whole genome shotgun (WGS) entry which is preliminary data.</text>
</comment>
<protein>
    <submittedName>
        <fullName evidence="1">Uncharacterized protein</fullName>
    </submittedName>
</protein>
<organism evidence="1 2">
    <name type="scientific">Henosepilachna vigintioctopunctata</name>
    <dbReference type="NCBI Taxonomy" id="420089"/>
    <lineage>
        <taxon>Eukaryota</taxon>
        <taxon>Metazoa</taxon>
        <taxon>Ecdysozoa</taxon>
        <taxon>Arthropoda</taxon>
        <taxon>Hexapoda</taxon>
        <taxon>Insecta</taxon>
        <taxon>Pterygota</taxon>
        <taxon>Neoptera</taxon>
        <taxon>Endopterygota</taxon>
        <taxon>Coleoptera</taxon>
        <taxon>Polyphaga</taxon>
        <taxon>Cucujiformia</taxon>
        <taxon>Coccinelloidea</taxon>
        <taxon>Coccinellidae</taxon>
        <taxon>Epilachninae</taxon>
        <taxon>Epilachnini</taxon>
        <taxon>Henosepilachna</taxon>
    </lineage>
</organism>
<name>A0AAW1VFK1_9CUCU</name>
<dbReference type="EMBL" id="JARQZJ010000138">
    <property type="protein sequence ID" value="KAK9892785.1"/>
    <property type="molecule type" value="Genomic_DNA"/>
</dbReference>
<evidence type="ECO:0000313" key="1">
    <source>
        <dbReference type="EMBL" id="KAK9892785.1"/>
    </source>
</evidence>
<accession>A0AAW1VFK1</accession>
<dbReference type="Proteomes" id="UP001431783">
    <property type="component" value="Unassembled WGS sequence"/>
</dbReference>
<gene>
    <name evidence="1" type="ORF">WA026_021976</name>
</gene>
<reference evidence="1 2" key="1">
    <citation type="submission" date="2023-03" db="EMBL/GenBank/DDBJ databases">
        <title>Genome insight into feeding habits of ladybird beetles.</title>
        <authorList>
            <person name="Li H.-S."/>
            <person name="Huang Y.-H."/>
            <person name="Pang H."/>
        </authorList>
    </citation>
    <scope>NUCLEOTIDE SEQUENCE [LARGE SCALE GENOMIC DNA]</scope>
    <source>
        <strain evidence="1">SYSU_2023b</strain>
        <tissue evidence="1">Whole body</tissue>
    </source>
</reference>
<sequence>MPRYRRITEKSAKNQMVSHINETERKIATRLRNFTRKLNQGLEAVQEMQKWYKAADANTLNMNILHAYQLAANYMKEVQQQHDRLLDVLFDRGHIYELLTTAEIPKFIEQATTKLPSKIKTLVKPVLKTSVQRSREDIWVYSHFIIFELNIYELFKVTLIPVKITSTSYWIIEEPSNLIATDYNNEMFFEVPEKTFQENLEMKNHTYLVSTIETNSNCIIDQIFNRVDRAHCTIREIP</sequence>
<keyword evidence="2" id="KW-1185">Reference proteome</keyword>
<proteinExistence type="predicted"/>
<evidence type="ECO:0000313" key="2">
    <source>
        <dbReference type="Proteomes" id="UP001431783"/>
    </source>
</evidence>
<dbReference type="AlphaFoldDB" id="A0AAW1VFK1"/>